<dbReference type="InterPro" id="IPR036942">
    <property type="entry name" value="Beta-barrel_TonB_sf"/>
</dbReference>
<evidence type="ECO:0000256" key="6">
    <source>
        <dbReference type="ARBA" id="ARBA00023004"/>
    </source>
</evidence>
<evidence type="ECO:0000256" key="2">
    <source>
        <dbReference type="ARBA" id="ARBA00022448"/>
    </source>
</evidence>
<keyword evidence="9 11" id="KW-0472">Membrane</keyword>
<keyword evidence="2 11" id="KW-0813">Transport</keyword>
<evidence type="ECO:0000256" key="1">
    <source>
        <dbReference type="ARBA" id="ARBA00004571"/>
    </source>
</evidence>
<dbReference type="GO" id="GO:0006826">
    <property type="term" value="P:iron ion transport"/>
    <property type="evidence" value="ECO:0007669"/>
    <property type="project" value="UniProtKB-KW"/>
</dbReference>
<dbReference type="PROSITE" id="PS52016">
    <property type="entry name" value="TONB_DEPENDENT_REC_3"/>
    <property type="match status" value="1"/>
</dbReference>
<dbReference type="InterPro" id="IPR023996">
    <property type="entry name" value="TonB-dep_OMP_SusC/RagA"/>
</dbReference>
<evidence type="ECO:0000256" key="7">
    <source>
        <dbReference type="ARBA" id="ARBA00023065"/>
    </source>
</evidence>
<evidence type="ECO:0000256" key="4">
    <source>
        <dbReference type="ARBA" id="ARBA00022496"/>
    </source>
</evidence>
<evidence type="ECO:0000256" key="9">
    <source>
        <dbReference type="ARBA" id="ARBA00023136"/>
    </source>
</evidence>
<keyword evidence="6" id="KW-0408">Iron</keyword>
<feature type="domain" description="TonB-dependent receptor plug" evidence="13">
    <location>
        <begin position="117"/>
        <end position="239"/>
    </location>
</feature>
<dbReference type="Gene3D" id="2.40.170.20">
    <property type="entry name" value="TonB-dependent receptor, beta-barrel domain"/>
    <property type="match status" value="1"/>
</dbReference>
<dbReference type="SUPFAM" id="SSF56935">
    <property type="entry name" value="Porins"/>
    <property type="match status" value="1"/>
</dbReference>
<dbReference type="InterPro" id="IPR039426">
    <property type="entry name" value="TonB-dep_rcpt-like"/>
</dbReference>
<keyword evidence="7" id="KW-0406">Ion transport</keyword>
<dbReference type="Gene3D" id="2.170.130.10">
    <property type="entry name" value="TonB-dependent receptor, plug domain"/>
    <property type="match status" value="1"/>
</dbReference>
<dbReference type="InterPro" id="IPR008969">
    <property type="entry name" value="CarboxyPept-like_regulatory"/>
</dbReference>
<evidence type="ECO:0000313" key="14">
    <source>
        <dbReference type="EMBL" id="MBT1687517.1"/>
    </source>
</evidence>
<dbReference type="RefSeq" id="WP_254090749.1">
    <property type="nucleotide sequence ID" value="NZ_JAHESC010000017.1"/>
</dbReference>
<evidence type="ECO:0000256" key="5">
    <source>
        <dbReference type="ARBA" id="ARBA00022692"/>
    </source>
</evidence>
<dbReference type="GO" id="GO:0009279">
    <property type="term" value="C:cell outer membrane"/>
    <property type="evidence" value="ECO:0007669"/>
    <property type="project" value="UniProtKB-SubCell"/>
</dbReference>
<dbReference type="PANTHER" id="PTHR32552:SF81">
    <property type="entry name" value="TONB-DEPENDENT OUTER MEMBRANE RECEPTOR"/>
    <property type="match status" value="1"/>
</dbReference>
<feature type="chain" id="PRO_5042823140" evidence="12">
    <location>
        <begin position="22"/>
        <end position="1017"/>
    </location>
</feature>
<evidence type="ECO:0000256" key="12">
    <source>
        <dbReference type="SAM" id="SignalP"/>
    </source>
</evidence>
<proteinExistence type="inferred from homology"/>
<dbReference type="EMBL" id="JAHESC010000017">
    <property type="protein sequence ID" value="MBT1687517.1"/>
    <property type="molecule type" value="Genomic_DNA"/>
</dbReference>
<keyword evidence="15" id="KW-1185">Reference proteome</keyword>
<reference evidence="14 15" key="1">
    <citation type="submission" date="2021-05" db="EMBL/GenBank/DDBJ databases">
        <title>A Polyphasic approach of four new species of the genus Ohtaekwangia: Ohtaekwangia histidinii sp. nov., Ohtaekwangia cretensis sp. nov., Ohtaekwangia indiensis sp. nov., Ohtaekwangia reichenbachii sp. nov. from diverse environment.</title>
        <authorList>
            <person name="Octaviana S."/>
        </authorList>
    </citation>
    <scope>NUCLEOTIDE SEQUENCE [LARGE SCALE GENOMIC DNA]</scope>
    <source>
        <strain evidence="14 15">PWU37</strain>
    </source>
</reference>
<dbReference type="NCBIfam" id="TIGR04056">
    <property type="entry name" value="OMP_RagA_SusC"/>
    <property type="match status" value="1"/>
</dbReference>
<dbReference type="Proteomes" id="UP001319180">
    <property type="component" value="Unassembled WGS sequence"/>
</dbReference>
<name>A0AAP2GDP6_9BACT</name>
<evidence type="ECO:0000256" key="3">
    <source>
        <dbReference type="ARBA" id="ARBA00022452"/>
    </source>
</evidence>
<keyword evidence="4" id="KW-0410">Iron transport</keyword>
<comment type="similarity">
    <text evidence="11">Belongs to the TonB-dependent receptor family.</text>
</comment>
<evidence type="ECO:0000256" key="11">
    <source>
        <dbReference type="PROSITE-ProRule" id="PRU01360"/>
    </source>
</evidence>
<keyword evidence="10 11" id="KW-0998">Cell outer membrane</keyword>
<dbReference type="AlphaFoldDB" id="A0AAP2GDP6"/>
<dbReference type="Pfam" id="PF13715">
    <property type="entry name" value="CarbopepD_reg_2"/>
    <property type="match status" value="1"/>
</dbReference>
<feature type="signal peptide" evidence="12">
    <location>
        <begin position="1"/>
        <end position="21"/>
    </location>
</feature>
<dbReference type="InterPro" id="IPR023997">
    <property type="entry name" value="TonB-dep_OMP_SusC/RagA_CS"/>
</dbReference>
<comment type="caution">
    <text evidence="14">The sequence shown here is derived from an EMBL/GenBank/DDBJ whole genome shotgun (WGS) entry which is preliminary data.</text>
</comment>
<sequence length="1017" mass="109803">MKKSLLGLVALLLLASVPVYAQSVTGKVTSATDGAPIPGASVLIKGTSIGTATDTGGNFTLDVSGSPNSVLVVSFIGFLTQEVSVQSQTTVNVVLQEDATQLSEVVVTALGIEKDSKTLTYSAQQVGGSQLTTAKDVNFVNSLAGKVPGLTINRSSAGPGGSARILLRGQKSTRDNQPLLVIDGVPISSTNADQTGDIWSTRDGGDILSMINPEDIESMSVLKGATASTLYGSLGQNGVILITTKKGKNGVAKVDFSSNITFDSPLFRPDLQYEYLQTGEGAAYSWGPKGASKDHVKSFFNTGTTWINSVSVTAGNEKSQTYLSYSNTANNGIMPTSTFDQHTINLRQTAHVSDKFSIDGNAILGYQKNHNRVTGGLYFNPLTGLYLFPRGQDFDYYKDQSEYFSPTRQIYLQNWWNISEGEPGLDYQQNPYWILNRDQNDQTRQNVFVSLGLTYDFTDWLKLQVRGNVSDIVDEYEQKAHASTQATLADANGRYVLQEGHSTVRYADAIMTGNRPLAEKIGLTFTAGASIRREKFVQDNLDSKGADLAFANVFTTGAVNPGIGMNALNRKGHELETQGLFGSVSLDYNKAIYVDLSARNDWSSSFAFTSNLSSGFFYYSGGVNFILTELAKLPEAISFAKIRGSYAKIGNGLPAYATSETLTYNAGKLVQSEFRPAGELEPEEQNTVEVGTEVRFMEDRLTFDLTLYKIENKNQFFNIQATRGAGVPKLGVNVGSVENKGIELAIGYEVLRGGDVKWNTSLNYTKNVNSVSGIPLGNGMYPLSEPGNNSYGLFLTEGGSFGDIYGKKFLRFDGKIAIDPATGKPVVDPAGSGGFQFLGNPMPKYSIGWNNTVGYKNFTLNVLIDGRVGGKVMSLTQALLDEHGVSQATADARNNGGVDIPAVDYVNGQVVGDHDGPLDAATFFQTVGGRSGISEYYVYSATNFRLRELSLSYRLPVTPKFVKDIRVSVVGRNLFFFQKDAPFDPEMSMSSGNGLQGVDAFGIPSTRSIGFGLKCTF</sequence>
<organism evidence="14 15">
    <name type="scientific">Dawidia soli</name>
    <dbReference type="NCBI Taxonomy" id="2782352"/>
    <lineage>
        <taxon>Bacteria</taxon>
        <taxon>Pseudomonadati</taxon>
        <taxon>Bacteroidota</taxon>
        <taxon>Cytophagia</taxon>
        <taxon>Cytophagales</taxon>
        <taxon>Chryseotaleaceae</taxon>
        <taxon>Dawidia</taxon>
    </lineage>
</organism>
<keyword evidence="3 11" id="KW-1134">Transmembrane beta strand</keyword>
<dbReference type="InterPro" id="IPR037066">
    <property type="entry name" value="Plug_dom_sf"/>
</dbReference>
<keyword evidence="8" id="KW-0798">TonB box</keyword>
<dbReference type="NCBIfam" id="TIGR04057">
    <property type="entry name" value="SusC_RagA_signa"/>
    <property type="match status" value="1"/>
</dbReference>
<keyword evidence="5 11" id="KW-0812">Transmembrane</keyword>
<accession>A0AAP2GDP6</accession>
<evidence type="ECO:0000256" key="10">
    <source>
        <dbReference type="ARBA" id="ARBA00023237"/>
    </source>
</evidence>
<dbReference type="Gene3D" id="2.60.40.1120">
    <property type="entry name" value="Carboxypeptidase-like, regulatory domain"/>
    <property type="match status" value="1"/>
</dbReference>
<dbReference type="Pfam" id="PF07715">
    <property type="entry name" value="Plug"/>
    <property type="match status" value="1"/>
</dbReference>
<evidence type="ECO:0000259" key="13">
    <source>
        <dbReference type="Pfam" id="PF07715"/>
    </source>
</evidence>
<protein>
    <submittedName>
        <fullName evidence="14">SusC/RagA family TonB-linked outer membrane protein</fullName>
    </submittedName>
</protein>
<dbReference type="InterPro" id="IPR012910">
    <property type="entry name" value="Plug_dom"/>
</dbReference>
<dbReference type="SUPFAM" id="SSF49464">
    <property type="entry name" value="Carboxypeptidase regulatory domain-like"/>
    <property type="match status" value="1"/>
</dbReference>
<gene>
    <name evidence="14" type="ORF">KK078_13180</name>
</gene>
<comment type="subcellular location">
    <subcellularLocation>
        <location evidence="1 11">Cell outer membrane</location>
        <topology evidence="1 11">Multi-pass membrane protein</topology>
    </subcellularLocation>
</comment>
<keyword evidence="12" id="KW-0732">Signal</keyword>
<dbReference type="PANTHER" id="PTHR32552">
    <property type="entry name" value="FERRICHROME IRON RECEPTOR-RELATED"/>
    <property type="match status" value="1"/>
</dbReference>
<evidence type="ECO:0000313" key="15">
    <source>
        <dbReference type="Proteomes" id="UP001319180"/>
    </source>
</evidence>
<evidence type="ECO:0000256" key="8">
    <source>
        <dbReference type="ARBA" id="ARBA00023077"/>
    </source>
</evidence>